<comment type="subcellular location">
    <subcellularLocation>
        <location evidence="1">Cell inner membrane</location>
        <topology evidence="1">Multi-pass membrane protein</topology>
    </subcellularLocation>
    <subcellularLocation>
        <location evidence="13">Cell membrane</location>
        <topology evidence="13">Multi-pass membrane protein</topology>
    </subcellularLocation>
</comment>
<evidence type="ECO:0000256" key="1">
    <source>
        <dbReference type="ARBA" id="ARBA00004429"/>
    </source>
</evidence>
<accession>A0A5B2VGR7</accession>
<feature type="compositionally biased region" description="Low complexity" evidence="14">
    <location>
        <begin position="43"/>
        <end position="59"/>
    </location>
</feature>
<keyword evidence="7 13" id="KW-0653">Protein transport</keyword>
<evidence type="ECO:0000313" key="18">
    <source>
        <dbReference type="Proteomes" id="UP000323142"/>
    </source>
</evidence>
<evidence type="ECO:0000259" key="15">
    <source>
        <dbReference type="Pfam" id="PF02096"/>
    </source>
</evidence>
<feature type="region of interest" description="Disordered" evidence="14">
    <location>
        <begin position="31"/>
        <end position="70"/>
    </location>
</feature>
<evidence type="ECO:0000256" key="9">
    <source>
        <dbReference type="ARBA" id="ARBA00023136"/>
    </source>
</evidence>
<dbReference type="PRINTS" id="PR01900">
    <property type="entry name" value="YIDCPROTEIN"/>
</dbReference>
<dbReference type="PRINTS" id="PR00701">
    <property type="entry name" value="60KDINNERMP"/>
</dbReference>
<comment type="function">
    <text evidence="13">Required for the insertion and/or proper folding and/or complex formation of integral membrane proteins into the membrane. Involved in integration of membrane proteins that insert both dependently and independently of the Sec translocase complex, as well as at least some lipoproteins. Aids folding of multispanning membrane proteins.</text>
</comment>
<protein>
    <recommendedName>
        <fullName evidence="3 13">Membrane protein insertase YidC</fullName>
    </recommendedName>
    <alternativeName>
        <fullName evidence="12 13">Foldase YidC</fullName>
    </alternativeName>
    <alternativeName>
        <fullName evidence="11 13">Membrane integrase YidC</fullName>
    </alternativeName>
    <alternativeName>
        <fullName evidence="13">Membrane protein YidC</fullName>
    </alternativeName>
</protein>
<dbReference type="NCBIfam" id="TIGR03592">
    <property type="entry name" value="yidC_oxa1_cterm"/>
    <property type="match status" value="1"/>
</dbReference>
<evidence type="ECO:0000256" key="6">
    <source>
        <dbReference type="ARBA" id="ARBA00022692"/>
    </source>
</evidence>
<dbReference type="RefSeq" id="WP_149816081.1">
    <property type="nucleotide sequence ID" value="NZ_VUOA01000013.1"/>
</dbReference>
<dbReference type="GO" id="GO:0051205">
    <property type="term" value="P:protein insertion into membrane"/>
    <property type="evidence" value="ECO:0007669"/>
    <property type="project" value="TreeGrafter"/>
</dbReference>
<evidence type="ECO:0000256" key="8">
    <source>
        <dbReference type="ARBA" id="ARBA00022989"/>
    </source>
</evidence>
<proteinExistence type="inferred from homology"/>
<dbReference type="InterPro" id="IPR019998">
    <property type="entry name" value="Membr_insert_YidC"/>
</dbReference>
<dbReference type="InterPro" id="IPR001708">
    <property type="entry name" value="YidC/ALB3/OXA1/COX18"/>
</dbReference>
<dbReference type="GO" id="GO:0015031">
    <property type="term" value="P:protein transport"/>
    <property type="evidence" value="ECO:0007669"/>
    <property type="project" value="UniProtKB-KW"/>
</dbReference>
<comment type="subunit">
    <text evidence="13">Interacts with the Sec translocase complex via SecD. Specifically interacts with transmembrane segments of nascent integral membrane proteins during membrane integration.</text>
</comment>
<evidence type="ECO:0000256" key="3">
    <source>
        <dbReference type="ARBA" id="ARBA00015325"/>
    </source>
</evidence>
<dbReference type="HAMAP" id="MF_01810">
    <property type="entry name" value="YidC_type1"/>
    <property type="match status" value="1"/>
</dbReference>
<dbReference type="Proteomes" id="UP000323142">
    <property type="component" value="Unassembled WGS sequence"/>
</dbReference>
<dbReference type="InterPro" id="IPR038221">
    <property type="entry name" value="YidC_periplasmic_sf"/>
</dbReference>
<name>A0A5B2VGR7_9HYPH</name>
<feature type="compositionally biased region" description="Polar residues" evidence="14">
    <location>
        <begin position="32"/>
        <end position="42"/>
    </location>
</feature>
<evidence type="ECO:0000256" key="2">
    <source>
        <dbReference type="ARBA" id="ARBA00010527"/>
    </source>
</evidence>
<dbReference type="InterPro" id="IPR028053">
    <property type="entry name" value="Membr_insert_YidC_N"/>
</dbReference>
<feature type="transmembrane region" description="Helical" evidence="13">
    <location>
        <begin position="450"/>
        <end position="470"/>
    </location>
</feature>
<evidence type="ECO:0000256" key="11">
    <source>
        <dbReference type="ARBA" id="ARBA00033245"/>
    </source>
</evidence>
<dbReference type="InterPro" id="IPR047196">
    <property type="entry name" value="YidC_ALB_C"/>
</dbReference>
<evidence type="ECO:0000256" key="7">
    <source>
        <dbReference type="ARBA" id="ARBA00022927"/>
    </source>
</evidence>
<keyword evidence="4 13" id="KW-0813">Transport</keyword>
<dbReference type="Gene3D" id="2.70.98.90">
    <property type="match status" value="1"/>
</dbReference>
<feature type="domain" description="Membrane insertase YidC/Oxa/ALB C-terminal" evidence="15">
    <location>
        <begin position="387"/>
        <end position="584"/>
    </location>
</feature>
<dbReference type="PANTHER" id="PTHR12428:SF65">
    <property type="entry name" value="CYTOCHROME C OXIDASE ASSEMBLY PROTEIN COX18, MITOCHONDRIAL"/>
    <property type="match status" value="1"/>
</dbReference>
<feature type="transmembrane region" description="Helical" evidence="13">
    <location>
        <begin position="7"/>
        <end position="26"/>
    </location>
</feature>
<dbReference type="GO" id="GO:0032977">
    <property type="term" value="F:membrane insertase activity"/>
    <property type="evidence" value="ECO:0007669"/>
    <property type="project" value="InterPro"/>
</dbReference>
<reference evidence="17 18" key="2">
    <citation type="submission" date="2019-09" db="EMBL/GenBank/DDBJ databases">
        <authorList>
            <person name="Jin C."/>
        </authorList>
    </citation>
    <scope>NUCLEOTIDE SEQUENCE [LARGE SCALE GENOMIC DNA]</scope>
    <source>
        <strain evidence="17 18">BN140002</strain>
    </source>
</reference>
<dbReference type="Pfam" id="PF02096">
    <property type="entry name" value="60KD_IMP"/>
    <property type="match status" value="1"/>
</dbReference>
<feature type="transmembrane region" description="Helical" evidence="13">
    <location>
        <begin position="505"/>
        <end position="525"/>
    </location>
</feature>
<organism evidence="17 18">
    <name type="scientific">Salinarimonas soli</name>
    <dbReference type="NCBI Taxonomy" id="1638099"/>
    <lineage>
        <taxon>Bacteria</taxon>
        <taxon>Pseudomonadati</taxon>
        <taxon>Pseudomonadota</taxon>
        <taxon>Alphaproteobacteria</taxon>
        <taxon>Hyphomicrobiales</taxon>
        <taxon>Salinarimonadaceae</taxon>
        <taxon>Salinarimonas</taxon>
    </lineage>
</organism>
<keyword evidence="9 13" id="KW-0472">Membrane</keyword>
<keyword evidence="5 13" id="KW-1003">Cell membrane</keyword>
<evidence type="ECO:0000256" key="14">
    <source>
        <dbReference type="SAM" id="MobiDB-lite"/>
    </source>
</evidence>
<dbReference type="NCBIfam" id="TIGR03593">
    <property type="entry name" value="yidC_nterm"/>
    <property type="match status" value="1"/>
</dbReference>
<keyword evidence="8 13" id="KW-1133">Transmembrane helix</keyword>
<evidence type="ECO:0000256" key="10">
    <source>
        <dbReference type="ARBA" id="ARBA00023186"/>
    </source>
</evidence>
<sequence length="608" mass="67416">MREDNKNLLLAIVMSVVVLLGWQYFFSPPPQRTQVPQAGQTTSAPVPGAPSPSEAGGPSQPVPGTLPTATGAPVAETREAALQRSARIAIDTPTKRGSISLRGARIDDVVLKNYTETVDRRSPNIVLFSPSGSPNPYYAEFGWVAAGNVPGGVPTFETVWTADRQTLTPGNPVTLTYDNSGGVIFRRVIGIDDKSMFTINDTVENRTGEPLSLYPFGLVSRHGRPTTLGYYVLHEGLTGVLGDQGLQEYTYAKLDKEAVLPATGARTKAWTGVTGGFLGITDKYWAAAVVPEQTTPYQGSFTVRQDGGREIYQANTLGDARTVAPGATAESTKRLFAGAKEVKIVDSYRTSLGIKNFDLLIDWGWFYFITKPLFYVLDYFYHLFGNFGVSILIVTVMLKLLFLPLANKSYASMAKMKAVQPEMVSIRERYADDKMKQQQALMELYKKEKINPVAGCWPVLIQIPVFFALYKVLFVTIEMRHAPFFGWIQDLAAPDPTSLFNLFGWLPYSVPAFLMIGVWPIIMGITMWLQMKMNPAPPDPIQAQVFAWMPVIFTFMLASFPAGLVIYWAWNNFLSISQQYVIMRRNGVKVELWDNLRSTFARKAPAKG</sequence>
<dbReference type="AlphaFoldDB" id="A0A5B2VGR7"/>
<dbReference type="InterPro" id="IPR028055">
    <property type="entry name" value="YidC/Oxa/ALB_C"/>
</dbReference>
<dbReference type="GO" id="GO:0005886">
    <property type="term" value="C:plasma membrane"/>
    <property type="evidence" value="ECO:0007669"/>
    <property type="project" value="UniProtKB-SubCell"/>
</dbReference>
<evidence type="ECO:0000256" key="13">
    <source>
        <dbReference type="HAMAP-Rule" id="MF_01810"/>
    </source>
</evidence>
<dbReference type="OrthoDB" id="9780552at2"/>
<keyword evidence="18" id="KW-1185">Reference proteome</keyword>
<dbReference type="EMBL" id="VUOA01000013">
    <property type="protein sequence ID" value="KAA2238311.1"/>
    <property type="molecule type" value="Genomic_DNA"/>
</dbReference>
<dbReference type="CDD" id="cd19961">
    <property type="entry name" value="EcYidC-like_peri"/>
    <property type="match status" value="1"/>
</dbReference>
<dbReference type="NCBIfam" id="NF002353">
    <property type="entry name" value="PRK01318.1-4"/>
    <property type="match status" value="1"/>
</dbReference>
<dbReference type="CDD" id="cd20070">
    <property type="entry name" value="5TM_YidC_Alb3"/>
    <property type="match status" value="1"/>
</dbReference>
<evidence type="ECO:0000259" key="16">
    <source>
        <dbReference type="Pfam" id="PF14849"/>
    </source>
</evidence>
<evidence type="ECO:0000256" key="4">
    <source>
        <dbReference type="ARBA" id="ARBA00022448"/>
    </source>
</evidence>
<comment type="similarity">
    <text evidence="2 13">Belongs to the OXA1/ALB3/YidC family. Type 1 subfamily.</text>
</comment>
<dbReference type="Pfam" id="PF14849">
    <property type="entry name" value="YidC_periplas"/>
    <property type="match status" value="1"/>
</dbReference>
<reference evidence="17 18" key="1">
    <citation type="submission" date="2019-09" db="EMBL/GenBank/DDBJ databases">
        <title>Salinarimonas rosea gen. nov., sp. nov., a new member of the a-2 subgroup of the Proteobacteria.</title>
        <authorList>
            <person name="Liu J."/>
        </authorList>
    </citation>
    <scope>NUCLEOTIDE SEQUENCE [LARGE SCALE GENOMIC DNA]</scope>
    <source>
        <strain evidence="17 18">BN140002</strain>
    </source>
</reference>
<evidence type="ECO:0000256" key="5">
    <source>
        <dbReference type="ARBA" id="ARBA00022475"/>
    </source>
</evidence>
<feature type="domain" description="Membrane insertase YidC N-terminal" evidence="16">
    <location>
        <begin position="87"/>
        <end position="375"/>
    </location>
</feature>
<comment type="caution">
    <text evidence="17">The sequence shown here is derived from an EMBL/GenBank/DDBJ whole genome shotgun (WGS) entry which is preliminary data.</text>
</comment>
<gene>
    <name evidence="13 17" type="primary">yidC</name>
    <name evidence="17" type="ORF">F0L46_05655</name>
</gene>
<evidence type="ECO:0000256" key="12">
    <source>
        <dbReference type="ARBA" id="ARBA00033342"/>
    </source>
</evidence>
<feature type="transmembrane region" description="Helical" evidence="13">
    <location>
        <begin position="379"/>
        <end position="406"/>
    </location>
</feature>
<dbReference type="PANTHER" id="PTHR12428">
    <property type="entry name" value="OXA1"/>
    <property type="match status" value="1"/>
</dbReference>
<feature type="transmembrane region" description="Helical" evidence="13">
    <location>
        <begin position="545"/>
        <end position="570"/>
    </location>
</feature>
<keyword evidence="6 13" id="KW-0812">Transmembrane</keyword>
<evidence type="ECO:0000313" key="17">
    <source>
        <dbReference type="EMBL" id="KAA2238311.1"/>
    </source>
</evidence>
<keyword evidence="10 13" id="KW-0143">Chaperone</keyword>